<dbReference type="RefSeq" id="WP_168659833.1">
    <property type="nucleotide sequence ID" value="NZ_CP051180.1"/>
</dbReference>
<dbReference type="Proteomes" id="UP000501602">
    <property type="component" value="Chromosome"/>
</dbReference>
<name>A0A6H1UBY2_9GAMM</name>
<evidence type="ECO:0000313" key="3">
    <source>
        <dbReference type="Proteomes" id="UP000501602"/>
    </source>
</evidence>
<reference evidence="2 3" key="1">
    <citation type="submission" date="2020-04" db="EMBL/GenBank/DDBJ databases">
        <title>Ferrimonas sp. S7 isolated from sea water.</title>
        <authorList>
            <person name="Bae S.S."/>
            <person name="Baek K."/>
        </authorList>
    </citation>
    <scope>NUCLEOTIDE SEQUENCE [LARGE SCALE GENOMIC DNA]</scope>
    <source>
        <strain evidence="2 3">S7</strain>
    </source>
</reference>
<proteinExistence type="predicted"/>
<dbReference type="AlphaFoldDB" id="A0A6H1UBY2"/>
<feature type="chain" id="PRO_5026137163" evidence="1">
    <location>
        <begin position="27"/>
        <end position="676"/>
    </location>
</feature>
<keyword evidence="3" id="KW-1185">Reference proteome</keyword>
<dbReference type="Pfam" id="PF11949">
    <property type="entry name" value="DUF3466"/>
    <property type="match status" value="1"/>
</dbReference>
<sequence>MSQKFYRAQKVALAVSSALAMGTASAADTYEILNIDEVTGFTVNGTLDNTQNGYGIGFVPGDQVMLGTAKGVNDSTSFDDNVVDDVIDAILPVQGNAANSIVRPFSGNNFLFELGGVDGSVAEYVPLLENKQPIINPTIDPYEDDLDLVENTPKTDAYYYSAGNEKFGARLGIISALQQTVENPFYDGGTSTSNTPVYYYRDFETRGFIQKGNVADPQEGIDYVLLPPSDSSDFYTPDEDSTFTDPVKVGGYSVASKVSEDIDGSNAYVAGYASIAITENTIDDLQDCVDDLTDDVPEPIEACVQNLQNGGFVNYQNRAFRWTVNLADMEVTASEALPLGFVPDDIDDVYVSQGLGVNSAGYVVGRGYRSEDGLDEKPDLIDGDLWATFWTPDNEIYFVGPTVDDKDEYSESILEDVNEQGIAVGTLRQYIDGDQRQKFAYVDITQPADENRELQFIEPNDFSDTQTDLSSRARDINDANQIVGYIEVDLQDQLPRRVHGFLYNIDNDEFNNINELLTCRSRGLEDQGDGNYAAYTVTDTTSFAEEVTYDTAVSVVDANQISADGEFIAATALVTLPRIKTEEVELYDEDGDYQGDYEVIVVGDNGRPVVERTADGEIATDQVPRAVILRRSDATACPVEVISGLNPEKNERQGASFGWGWLLALAPVAWLRRRRS</sequence>
<dbReference type="InterPro" id="IPR020008">
    <property type="entry name" value="GlyGly_CTERM"/>
</dbReference>
<protein>
    <submittedName>
        <fullName evidence="2">DUF3466 family protein</fullName>
    </submittedName>
</protein>
<evidence type="ECO:0000256" key="1">
    <source>
        <dbReference type="SAM" id="SignalP"/>
    </source>
</evidence>
<dbReference type="NCBIfam" id="TIGR03501">
    <property type="entry name" value="GlyGly_CTERM"/>
    <property type="match status" value="1"/>
</dbReference>
<keyword evidence="1" id="KW-0732">Signal</keyword>
<organism evidence="2 3">
    <name type="scientific">Ferrimonas lipolytica</name>
    <dbReference type="NCBI Taxonomy" id="2724191"/>
    <lineage>
        <taxon>Bacteria</taxon>
        <taxon>Pseudomonadati</taxon>
        <taxon>Pseudomonadota</taxon>
        <taxon>Gammaproteobacteria</taxon>
        <taxon>Alteromonadales</taxon>
        <taxon>Ferrimonadaceae</taxon>
        <taxon>Ferrimonas</taxon>
    </lineage>
</organism>
<dbReference type="KEGG" id="fes:HER31_06645"/>
<dbReference type="EMBL" id="CP051180">
    <property type="protein sequence ID" value="QIZ76571.1"/>
    <property type="molecule type" value="Genomic_DNA"/>
</dbReference>
<gene>
    <name evidence="2" type="ORF">HER31_06645</name>
</gene>
<feature type="signal peptide" evidence="1">
    <location>
        <begin position="1"/>
        <end position="26"/>
    </location>
</feature>
<evidence type="ECO:0000313" key="2">
    <source>
        <dbReference type="EMBL" id="QIZ76571.1"/>
    </source>
</evidence>
<dbReference type="InterPro" id="IPR022562">
    <property type="entry name" value="DUF3466"/>
</dbReference>
<accession>A0A6H1UBY2</accession>